<dbReference type="InterPro" id="IPR013589">
    <property type="entry name" value="Bac_transglu_N"/>
</dbReference>
<keyword evidence="3" id="KW-1185">Reference proteome</keyword>
<dbReference type="InterPro" id="IPR002931">
    <property type="entry name" value="Transglutaminase-like"/>
</dbReference>
<dbReference type="PANTHER" id="PTHR33490">
    <property type="entry name" value="BLR5614 PROTEIN-RELATED"/>
    <property type="match status" value="1"/>
</dbReference>
<dbReference type="Proteomes" id="UP000704762">
    <property type="component" value="Unassembled WGS sequence"/>
</dbReference>
<name>A0ABS2RPC6_9ACTN</name>
<proteinExistence type="predicted"/>
<evidence type="ECO:0000313" key="2">
    <source>
        <dbReference type="EMBL" id="MBM7799789.1"/>
    </source>
</evidence>
<dbReference type="SUPFAM" id="SSF54001">
    <property type="entry name" value="Cysteine proteinases"/>
    <property type="match status" value="1"/>
</dbReference>
<dbReference type="SMART" id="SM00460">
    <property type="entry name" value="TGc"/>
    <property type="match status" value="1"/>
</dbReference>
<feature type="domain" description="Transglutaminase-like" evidence="1">
    <location>
        <begin position="176"/>
        <end position="246"/>
    </location>
</feature>
<accession>A0ABS2RPC6</accession>
<dbReference type="EMBL" id="JAFBCF010000001">
    <property type="protein sequence ID" value="MBM7799789.1"/>
    <property type="molecule type" value="Genomic_DNA"/>
</dbReference>
<reference evidence="2 3" key="1">
    <citation type="submission" date="2021-01" db="EMBL/GenBank/DDBJ databases">
        <title>Sequencing the genomes of 1000 actinobacteria strains.</title>
        <authorList>
            <person name="Klenk H.-P."/>
        </authorList>
    </citation>
    <scope>NUCLEOTIDE SEQUENCE [LARGE SCALE GENOMIC DNA]</scope>
    <source>
        <strain evidence="2 3">DSM 18662</strain>
    </source>
</reference>
<comment type="caution">
    <text evidence="2">The sequence shown here is derived from an EMBL/GenBank/DDBJ whole genome shotgun (WGS) entry which is preliminary data.</text>
</comment>
<dbReference type="RefSeq" id="WP_204918769.1">
    <property type="nucleotide sequence ID" value="NZ_BAAAQP010000003.1"/>
</dbReference>
<gene>
    <name evidence="2" type="ORF">JOE57_002710</name>
</gene>
<dbReference type="Pfam" id="PF08379">
    <property type="entry name" value="Bact_transglu_N"/>
    <property type="match status" value="1"/>
</dbReference>
<dbReference type="InterPro" id="IPR038765">
    <property type="entry name" value="Papain-like_cys_pep_sf"/>
</dbReference>
<dbReference type="Gene3D" id="3.10.620.30">
    <property type="match status" value="1"/>
</dbReference>
<evidence type="ECO:0000259" key="1">
    <source>
        <dbReference type="SMART" id="SM00460"/>
    </source>
</evidence>
<evidence type="ECO:0000313" key="3">
    <source>
        <dbReference type="Proteomes" id="UP000704762"/>
    </source>
</evidence>
<dbReference type="Pfam" id="PF01841">
    <property type="entry name" value="Transglut_core"/>
    <property type="match status" value="1"/>
</dbReference>
<protein>
    <submittedName>
        <fullName evidence="2">Transglutaminase-like putative cysteine protease</fullName>
    </submittedName>
</protein>
<organism evidence="2 3">
    <name type="scientific">Microlunatus panaciterrae</name>
    <dbReference type="NCBI Taxonomy" id="400768"/>
    <lineage>
        <taxon>Bacteria</taxon>
        <taxon>Bacillati</taxon>
        <taxon>Actinomycetota</taxon>
        <taxon>Actinomycetes</taxon>
        <taxon>Propionibacteriales</taxon>
        <taxon>Propionibacteriaceae</taxon>
        <taxon>Microlunatus</taxon>
    </lineage>
</organism>
<dbReference type="PANTHER" id="PTHR33490:SF7">
    <property type="entry name" value="BLR2979 PROTEIN"/>
    <property type="match status" value="1"/>
</dbReference>
<sequence>MTDYRIRHTTRYSYDGPVSGSYGLFHLRPRDLPWQQCRSHDVRIEPAAADVFRHCDVFGNDKTYFHVIEPHTVLEVTAVSEVQISPQQLPPDRLSIAWERARPDQRLELPDAWQAVDYTFATPLVDLPDEVHDYARRSFPAGRPLGEAATELMHRIHADFDYQSGSSSVTSRVTDLLRSRSGVCQDFAHFLVACLRSQGLAGRYVSGYLATRPPPGQPRLVGADASHAWAGCWVPGAGWLYLDPTNDRLTDEAHATVAFGRDYGDVPPVKGVIFTKAKESNMTVSVDMAPVPRADSAGR</sequence>